<evidence type="ECO:0000313" key="5">
    <source>
        <dbReference type="Proteomes" id="UP000176498"/>
    </source>
</evidence>
<feature type="compositionally biased region" description="Low complexity" evidence="1">
    <location>
        <begin position="152"/>
        <end position="163"/>
    </location>
</feature>
<gene>
    <name evidence="4" type="ORF">A2Y82_00855</name>
</gene>
<accession>A0A1G1XN52</accession>
<feature type="transmembrane region" description="Helical" evidence="2">
    <location>
        <begin position="47"/>
        <end position="72"/>
    </location>
</feature>
<dbReference type="Pfam" id="PF18895">
    <property type="entry name" value="T4SS_pilin"/>
    <property type="match status" value="1"/>
</dbReference>
<sequence length="408" mass="43138">MKKLWGLILFFALLFSARQISAAGILPTCAETGRCTLCDIVQTAINFGIFLFGIVGALVLLFFFYGGFMMLISGGASEKVKKGKDILVNATIGLFIVFAAYTGVNFVVAIVTGGWNWAGNLKCAPLPTPELWTAPSDTQGAGPGKAGGLGGTAPTAPLPGSAGDQSTVDTTKKCTVLADCEPGFCGSDGQCKQRKEDGQPCAATEVINQFANHVCINGLCKDGKCALGLYVGEDCSGDPTPKPCADTNQYCRRMLGDVNNAAGKCRVKEPSGTDCASKWIMTNIPNDMCASGYCGNVSKVCVSGIGKAKEGEFCNNWDQCENNCMPSGSYSDERFNSGCLFCDEAADATANYQINGKGKCVVAKNVMKENIWCANRNVFSHGLNAPCPPSYKCYSNAGADKPYWNCSK</sequence>
<keyword evidence="2" id="KW-0472">Membrane</keyword>
<evidence type="ECO:0000313" key="4">
    <source>
        <dbReference type="EMBL" id="OGY41449.1"/>
    </source>
</evidence>
<keyword evidence="2" id="KW-1133">Transmembrane helix</keyword>
<feature type="signal peptide" evidence="3">
    <location>
        <begin position="1"/>
        <end position="22"/>
    </location>
</feature>
<feature type="region of interest" description="Disordered" evidence="1">
    <location>
        <begin position="134"/>
        <end position="164"/>
    </location>
</feature>
<dbReference type="AlphaFoldDB" id="A0A1G1XN52"/>
<dbReference type="EMBL" id="MHHZ01000018">
    <property type="protein sequence ID" value="OGY41449.1"/>
    <property type="molecule type" value="Genomic_DNA"/>
</dbReference>
<name>A0A1G1XN52_9BACT</name>
<dbReference type="Proteomes" id="UP000176498">
    <property type="component" value="Unassembled WGS sequence"/>
</dbReference>
<keyword evidence="3" id="KW-0732">Signal</keyword>
<evidence type="ECO:0000256" key="1">
    <source>
        <dbReference type="SAM" id="MobiDB-lite"/>
    </source>
</evidence>
<protein>
    <submittedName>
        <fullName evidence="4">Uncharacterized protein</fullName>
    </submittedName>
</protein>
<dbReference type="InterPro" id="IPR043993">
    <property type="entry name" value="T4SS_pilin"/>
</dbReference>
<organism evidence="4 5">
    <name type="scientific">Candidatus Buchananbacteria bacterium RBG_13_36_9</name>
    <dbReference type="NCBI Taxonomy" id="1797530"/>
    <lineage>
        <taxon>Bacteria</taxon>
        <taxon>Candidatus Buchananiibacteriota</taxon>
    </lineage>
</organism>
<feature type="transmembrane region" description="Helical" evidence="2">
    <location>
        <begin position="92"/>
        <end position="118"/>
    </location>
</feature>
<proteinExistence type="predicted"/>
<feature type="compositionally biased region" description="Gly residues" evidence="1">
    <location>
        <begin position="141"/>
        <end position="151"/>
    </location>
</feature>
<reference evidence="4 5" key="1">
    <citation type="journal article" date="2016" name="Nat. Commun.">
        <title>Thousands of microbial genomes shed light on interconnected biogeochemical processes in an aquifer system.</title>
        <authorList>
            <person name="Anantharaman K."/>
            <person name="Brown C.T."/>
            <person name="Hug L.A."/>
            <person name="Sharon I."/>
            <person name="Castelle C.J."/>
            <person name="Probst A.J."/>
            <person name="Thomas B.C."/>
            <person name="Singh A."/>
            <person name="Wilkins M.J."/>
            <person name="Karaoz U."/>
            <person name="Brodie E.L."/>
            <person name="Williams K.H."/>
            <person name="Hubbard S.S."/>
            <person name="Banfield J.F."/>
        </authorList>
    </citation>
    <scope>NUCLEOTIDE SEQUENCE [LARGE SCALE GENOMIC DNA]</scope>
</reference>
<keyword evidence="2" id="KW-0812">Transmembrane</keyword>
<feature type="chain" id="PRO_5009581383" evidence="3">
    <location>
        <begin position="23"/>
        <end position="408"/>
    </location>
</feature>
<evidence type="ECO:0000256" key="3">
    <source>
        <dbReference type="SAM" id="SignalP"/>
    </source>
</evidence>
<comment type="caution">
    <text evidence="4">The sequence shown here is derived from an EMBL/GenBank/DDBJ whole genome shotgun (WGS) entry which is preliminary data.</text>
</comment>
<evidence type="ECO:0000256" key="2">
    <source>
        <dbReference type="SAM" id="Phobius"/>
    </source>
</evidence>